<dbReference type="InterPro" id="IPR029045">
    <property type="entry name" value="ClpP/crotonase-like_dom_sf"/>
</dbReference>
<dbReference type="InterPro" id="IPR047272">
    <property type="entry name" value="S49_SppA_C"/>
</dbReference>
<keyword evidence="8" id="KW-0812">Transmembrane</keyword>
<evidence type="ECO:0000256" key="4">
    <source>
        <dbReference type="ARBA" id="ARBA00022801"/>
    </source>
</evidence>
<evidence type="ECO:0000256" key="3">
    <source>
        <dbReference type="ARBA" id="ARBA00022670"/>
    </source>
</evidence>
<dbReference type="InterPro" id="IPR004634">
    <property type="entry name" value="Pept_S49_pIV"/>
</dbReference>
<dbReference type="EMBL" id="PPSX01000041">
    <property type="protein sequence ID" value="RZQ52852.1"/>
    <property type="molecule type" value="Genomic_DNA"/>
</dbReference>
<dbReference type="SUPFAM" id="SSF52096">
    <property type="entry name" value="ClpP/crotonase"/>
    <property type="match status" value="2"/>
</dbReference>
<feature type="domain" description="Peptidase S49" evidence="9">
    <location>
        <begin position="134"/>
        <end position="292"/>
    </location>
</feature>
<keyword evidence="4" id="KW-0378">Hydrolase</keyword>
<gene>
    <name evidence="10" type="primary">sppA</name>
    <name evidence="10" type="ORF">C1E23_11805</name>
</gene>
<dbReference type="Proteomes" id="UP000291338">
    <property type="component" value="Unassembled WGS sequence"/>
</dbReference>
<dbReference type="PIRSF" id="PIRSF001217">
    <property type="entry name" value="Protease_4_SppA"/>
    <property type="match status" value="1"/>
</dbReference>
<dbReference type="PANTHER" id="PTHR33209:SF1">
    <property type="entry name" value="PEPTIDASE S49 DOMAIN-CONTAINING PROTEIN"/>
    <property type="match status" value="1"/>
</dbReference>
<dbReference type="InterPro" id="IPR004635">
    <property type="entry name" value="Pept_S49_SppA"/>
</dbReference>
<name>A0A4Q7IMB1_9GAMM</name>
<dbReference type="GO" id="GO:0008236">
    <property type="term" value="F:serine-type peptidase activity"/>
    <property type="evidence" value="ECO:0007669"/>
    <property type="project" value="UniProtKB-KW"/>
</dbReference>
<dbReference type="NCBIfam" id="TIGR00705">
    <property type="entry name" value="SppA_67K"/>
    <property type="match status" value="1"/>
</dbReference>
<evidence type="ECO:0000256" key="8">
    <source>
        <dbReference type="SAM" id="Phobius"/>
    </source>
</evidence>
<dbReference type="RefSeq" id="WP_130255762.1">
    <property type="nucleotide sequence ID" value="NZ_PPSX01000041.1"/>
</dbReference>
<evidence type="ECO:0000256" key="2">
    <source>
        <dbReference type="ARBA" id="ARBA00008683"/>
    </source>
</evidence>
<dbReference type="CDD" id="cd07023">
    <property type="entry name" value="S49_Sppa_N_C"/>
    <property type="match status" value="1"/>
</dbReference>
<proteinExistence type="inferred from homology"/>
<evidence type="ECO:0000256" key="5">
    <source>
        <dbReference type="ARBA" id="ARBA00022825"/>
    </source>
</evidence>
<dbReference type="NCBIfam" id="TIGR00706">
    <property type="entry name" value="SppA_dom"/>
    <property type="match status" value="1"/>
</dbReference>
<reference evidence="10 11" key="1">
    <citation type="submission" date="2018-01" db="EMBL/GenBank/DDBJ databases">
        <title>Co-occurrence of chitin degradation, pigmentation and bioactivity in marine Pseudoalteromonas.</title>
        <authorList>
            <person name="Paulsen S."/>
            <person name="Gram L."/>
            <person name="Machado H."/>
        </authorList>
    </citation>
    <scope>NUCLEOTIDE SEQUENCE [LARGE SCALE GENOMIC DNA]</scope>
    <source>
        <strain evidence="10 11">S3898</strain>
    </source>
</reference>
<protein>
    <submittedName>
        <fullName evidence="10">Signal peptide peptidase SppA</fullName>
    </submittedName>
</protein>
<dbReference type="InterPro" id="IPR002142">
    <property type="entry name" value="Peptidase_S49"/>
</dbReference>
<dbReference type="Gene3D" id="6.20.330.10">
    <property type="match status" value="1"/>
</dbReference>
<dbReference type="InterPro" id="IPR047217">
    <property type="entry name" value="S49_SppA_67K_type_N"/>
</dbReference>
<dbReference type="GO" id="GO:0016020">
    <property type="term" value="C:membrane"/>
    <property type="evidence" value="ECO:0007669"/>
    <property type="project" value="UniProtKB-SubCell"/>
</dbReference>
<keyword evidence="5" id="KW-0720">Serine protease</keyword>
<evidence type="ECO:0000256" key="1">
    <source>
        <dbReference type="ARBA" id="ARBA00004370"/>
    </source>
</evidence>
<feature type="domain" description="Peptidase S49" evidence="9">
    <location>
        <begin position="391"/>
        <end position="541"/>
    </location>
</feature>
<sequence>MIYIGKFFKGLWSAINFSRKLILNLIFFGLLAVIVLSIPQQNGAIKVPEGAVLKLNFEGKLVEELTYIDPVDAAFGEFFSSNDQPKEVLVDDVVKVINNAANDSRISMILLDLQSLHGAHLNKLDTISKALINFKQSGKKIIAHGSYYSQSQYFLASTADEISLHPYGAIKIRGFANYPLYFKDALEKLKITQHIYRVGTYKSAVEPFIRNDMSPAAKEANQLWLDELWSQYKSDIAEARKFETSNFDDKADQYLAKMKQVSGDYAQYALQNNWVDVLQTDQQLQAKLIQEAGPSFSGKTFKNISFNKYLSSLNSPAALTLPSQDSVAVIVARGNIVDGKQKAGKIGGDSTAALLKKARLNDNVKAVVLRIDSGGGSMFASEIIRNEVLAIKEAGKPVIASMSSVAASGGYWIAMSADEIWAAPSTITGSIGVFGAILTFEKSLNSLGIYSDGVATTELNNISLSRGISEDLSDVFQLGVEDAYDKFITLVAQERELSKEAVNKVAQGRVWTATQAQSFGLVDKLGNKQDAIDAAAQLAQLDSYDVITIEQTLSEKDQFLKELFNTKLVSTYILPEPSSNNLLQRVISSFGGLGEQMIEQFDEINQFNDPKGIYSRCLTCDVIY</sequence>
<organism evidence="10 11">
    <name type="scientific">Pseudoalteromonas phenolica</name>
    <dbReference type="NCBI Taxonomy" id="161398"/>
    <lineage>
        <taxon>Bacteria</taxon>
        <taxon>Pseudomonadati</taxon>
        <taxon>Pseudomonadota</taxon>
        <taxon>Gammaproteobacteria</taxon>
        <taxon>Alteromonadales</taxon>
        <taxon>Pseudoalteromonadaceae</taxon>
        <taxon>Pseudoalteromonas</taxon>
    </lineage>
</organism>
<comment type="similarity">
    <text evidence="2">Belongs to the peptidase S49 family.</text>
</comment>
<accession>A0A4Q7IMB1</accession>
<evidence type="ECO:0000313" key="11">
    <source>
        <dbReference type="Proteomes" id="UP000291338"/>
    </source>
</evidence>
<keyword evidence="8" id="KW-1133">Transmembrane helix</keyword>
<feature type="transmembrane region" description="Helical" evidence="8">
    <location>
        <begin position="21"/>
        <end position="38"/>
    </location>
</feature>
<feature type="active site" description="Proton donor/acceptor" evidence="7">
    <location>
        <position position="202"/>
    </location>
</feature>
<evidence type="ECO:0000256" key="7">
    <source>
        <dbReference type="PIRSR" id="PIRSR001217-1"/>
    </source>
</evidence>
<keyword evidence="3" id="KW-0645">Protease</keyword>
<comment type="subcellular location">
    <subcellularLocation>
        <location evidence="1">Membrane</location>
    </subcellularLocation>
</comment>
<dbReference type="Pfam" id="PF01343">
    <property type="entry name" value="Peptidase_S49"/>
    <property type="match status" value="2"/>
</dbReference>
<dbReference type="GO" id="GO:0006465">
    <property type="term" value="P:signal peptide processing"/>
    <property type="evidence" value="ECO:0007669"/>
    <property type="project" value="InterPro"/>
</dbReference>
<keyword evidence="6 8" id="KW-0472">Membrane</keyword>
<feature type="active site" description="Nucleophile" evidence="7">
    <location>
        <position position="408"/>
    </location>
</feature>
<evidence type="ECO:0000313" key="10">
    <source>
        <dbReference type="EMBL" id="RZQ52852.1"/>
    </source>
</evidence>
<dbReference type="AlphaFoldDB" id="A0A4Q7IMB1"/>
<dbReference type="Gene3D" id="3.90.226.10">
    <property type="entry name" value="2-enoyl-CoA Hydratase, Chain A, domain 1"/>
    <property type="match status" value="3"/>
</dbReference>
<dbReference type="CDD" id="cd07018">
    <property type="entry name" value="S49_SppA_67K_type"/>
    <property type="match status" value="1"/>
</dbReference>
<dbReference type="PANTHER" id="PTHR33209">
    <property type="entry name" value="PROTEASE 4"/>
    <property type="match status" value="1"/>
</dbReference>
<evidence type="ECO:0000256" key="6">
    <source>
        <dbReference type="ARBA" id="ARBA00023136"/>
    </source>
</evidence>
<comment type="caution">
    <text evidence="10">The sequence shown here is derived from an EMBL/GenBank/DDBJ whole genome shotgun (WGS) entry which is preliminary data.</text>
</comment>
<evidence type="ECO:0000259" key="9">
    <source>
        <dbReference type="Pfam" id="PF01343"/>
    </source>
</evidence>